<dbReference type="AlphaFoldDB" id="A0A836BXQ3"/>
<dbReference type="Gene3D" id="3.30.43.10">
    <property type="entry name" value="Uridine Diphospho-n-acetylenolpyruvylglucosamine Reductase, domain 2"/>
    <property type="match status" value="1"/>
</dbReference>
<dbReference type="InterPro" id="IPR016166">
    <property type="entry name" value="FAD-bd_PCMH"/>
</dbReference>
<comment type="cofactor">
    <cofactor evidence="1">
        <name>FAD</name>
        <dbReference type="ChEBI" id="CHEBI:57692"/>
    </cofactor>
</comment>
<evidence type="ECO:0000256" key="2">
    <source>
        <dbReference type="SAM" id="MobiDB-lite"/>
    </source>
</evidence>
<evidence type="ECO:0000313" key="4">
    <source>
        <dbReference type="EMBL" id="KAG2493001.1"/>
    </source>
</evidence>
<reference evidence="4" key="1">
    <citation type="journal article" date="2020" name="bioRxiv">
        <title>Comparative genomics of Chlamydomonas.</title>
        <authorList>
            <person name="Craig R.J."/>
            <person name="Hasan A.R."/>
            <person name="Ness R.W."/>
            <person name="Keightley P.D."/>
        </authorList>
    </citation>
    <scope>NUCLEOTIDE SEQUENCE</scope>
    <source>
        <strain evidence="4">CCAP 11/70</strain>
    </source>
</reference>
<feature type="compositionally biased region" description="Low complexity" evidence="2">
    <location>
        <begin position="491"/>
        <end position="500"/>
    </location>
</feature>
<organism evidence="4 5">
    <name type="scientific">Edaphochlamys debaryana</name>
    <dbReference type="NCBI Taxonomy" id="47281"/>
    <lineage>
        <taxon>Eukaryota</taxon>
        <taxon>Viridiplantae</taxon>
        <taxon>Chlorophyta</taxon>
        <taxon>core chlorophytes</taxon>
        <taxon>Chlorophyceae</taxon>
        <taxon>CS clade</taxon>
        <taxon>Chlamydomonadales</taxon>
        <taxon>Chlamydomonadales incertae sedis</taxon>
        <taxon>Edaphochlamys</taxon>
    </lineage>
</organism>
<protein>
    <recommendedName>
        <fullName evidence="3">FAD-binding PCMH-type domain-containing protein</fullName>
    </recommendedName>
</protein>
<dbReference type="PANTHER" id="PTHR43762:SF5">
    <property type="entry name" value="FAD-BINDING PCMH-TYPE DOMAIN-CONTAINING PROTEIN"/>
    <property type="match status" value="1"/>
</dbReference>
<dbReference type="EMBL" id="JAEHOE010000040">
    <property type="protein sequence ID" value="KAG2493001.1"/>
    <property type="molecule type" value="Genomic_DNA"/>
</dbReference>
<sequence>MGSSLRRRHSGGPQAPPAARRAGGSCSRTAPASALALAAAALSAAVAALALGLLGVATVPGARAYVPLDLSNFQNEYACDNATTRIVRPDTLEDVVAAVQGHSRVKGVGGGWSWNQPFFCQTNGTLAPSNDGYTPAMTAGAPPPPPGGPANVVMETLRPLVIAVNESERSVTVDAGVRTIDLLRFLAAYVTPSAPSGWTLPAFPWFVFQTLGGAVSTGTHGSSLHHKSLSSQVLELTVVLANGTVRTFSSETDPFLMRALRVSVGRLGIVTHIKFRIVPEVPVTRSLHRLTASEFLAMLRDAQTQWNANASLPHVFDETEWFWVPQRHEFLMVSYARADDPDAATRLEVLRGYAGGPPEATTAYNTSLAALQAAAAENRNVSLSDLPLLSNVTFDPATNLSAAALPALRRLNESVINLPWQVKAAARSLTGSDTTTAESTATNTNGPATANGPAARALPTNASGLAQAIASAASGALAAAATTANGPTAATANGPAITAQGGPATSQQGEPEESQKAAYKLFSAGLVSAATTNATEGAGAEAGPGANASSVAEGDAWGIPKKLPAMTFYGLPNMADAYIDISRAGVYSIAANGTREALRSYLYQPEAILDVNIRKVPFDQYEVAVPVSSMADCWQGLLELLYGADNLDGQLGRNGSAASLPARLAEAAEANGSATVASSGRPDYGFRSNPLIRLTGSEEALLSATGDQPRLWLNIEDYLYYNRPVRRSNLVFKALYGFLRSDPRCGSTGLQGGGARAHWGKAGWPDAGCWHGDKEYPDTWCDFGCAVQQLDPTGKFSHAEDRWTWRGVPLERCCGPQGFNASAPGCVCAVQHDRNASACPPPPYYTYR</sequence>
<dbReference type="InterPro" id="IPR016167">
    <property type="entry name" value="FAD-bd_PCMH_sub1"/>
</dbReference>
<comment type="caution">
    <text evidence="4">The sequence shown here is derived from an EMBL/GenBank/DDBJ whole genome shotgun (WGS) entry which is preliminary data.</text>
</comment>
<dbReference type="GO" id="GO:0071949">
    <property type="term" value="F:FAD binding"/>
    <property type="evidence" value="ECO:0007669"/>
    <property type="project" value="InterPro"/>
</dbReference>
<dbReference type="PROSITE" id="PS51387">
    <property type="entry name" value="FAD_PCMH"/>
    <property type="match status" value="1"/>
</dbReference>
<dbReference type="InterPro" id="IPR036318">
    <property type="entry name" value="FAD-bd_PCMH-like_sf"/>
</dbReference>
<dbReference type="Proteomes" id="UP000612055">
    <property type="component" value="Unassembled WGS sequence"/>
</dbReference>
<evidence type="ECO:0000259" key="3">
    <source>
        <dbReference type="PROSITE" id="PS51387"/>
    </source>
</evidence>
<dbReference type="OrthoDB" id="610608at2759"/>
<proteinExistence type="predicted"/>
<evidence type="ECO:0000313" key="5">
    <source>
        <dbReference type="Proteomes" id="UP000612055"/>
    </source>
</evidence>
<feature type="compositionally biased region" description="Low complexity" evidence="2">
    <location>
        <begin position="11"/>
        <end position="25"/>
    </location>
</feature>
<gene>
    <name evidence="4" type="ORF">HYH03_008665</name>
</gene>
<feature type="compositionally biased region" description="Low complexity" evidence="2">
    <location>
        <begin position="430"/>
        <end position="455"/>
    </location>
</feature>
<dbReference type="InterPro" id="IPR016169">
    <property type="entry name" value="FAD-bd_PCMH_sub2"/>
</dbReference>
<feature type="domain" description="FAD-binding PCMH-type" evidence="3">
    <location>
        <begin position="79"/>
        <end position="280"/>
    </location>
</feature>
<evidence type="ECO:0000256" key="1">
    <source>
        <dbReference type="ARBA" id="ARBA00001974"/>
    </source>
</evidence>
<dbReference type="Gene3D" id="3.30.465.10">
    <property type="match status" value="1"/>
</dbReference>
<dbReference type="InterPro" id="IPR010031">
    <property type="entry name" value="FAD_lactone_oxidase-like"/>
</dbReference>
<keyword evidence="5" id="KW-1185">Reference proteome</keyword>
<accession>A0A836BXQ3</accession>
<dbReference type="InterPro" id="IPR006094">
    <property type="entry name" value="Oxid_FAD_bind_N"/>
</dbReference>
<feature type="region of interest" description="Disordered" evidence="2">
    <location>
        <begin position="429"/>
        <end position="457"/>
    </location>
</feature>
<dbReference type="PANTHER" id="PTHR43762">
    <property type="entry name" value="L-GULONOLACTONE OXIDASE"/>
    <property type="match status" value="1"/>
</dbReference>
<name>A0A836BXQ3_9CHLO</name>
<feature type="region of interest" description="Disordered" evidence="2">
    <location>
        <begin position="491"/>
        <end position="514"/>
    </location>
</feature>
<feature type="region of interest" description="Disordered" evidence="2">
    <location>
        <begin position="1"/>
        <end position="25"/>
    </location>
</feature>
<dbReference type="Pfam" id="PF01565">
    <property type="entry name" value="FAD_binding_4"/>
    <property type="match status" value="1"/>
</dbReference>
<dbReference type="GO" id="GO:0016899">
    <property type="term" value="F:oxidoreductase activity, acting on the CH-OH group of donors, oxygen as acceptor"/>
    <property type="evidence" value="ECO:0007669"/>
    <property type="project" value="InterPro"/>
</dbReference>
<feature type="compositionally biased region" description="Basic residues" evidence="2">
    <location>
        <begin position="1"/>
        <end position="10"/>
    </location>
</feature>
<dbReference type="SUPFAM" id="SSF56176">
    <property type="entry name" value="FAD-binding/transporter-associated domain-like"/>
    <property type="match status" value="1"/>
</dbReference>